<dbReference type="Proteomes" id="UP000254230">
    <property type="component" value="Unassembled WGS sequence"/>
</dbReference>
<proteinExistence type="predicted"/>
<reference evidence="1 2" key="1">
    <citation type="submission" date="2018-06" db="EMBL/GenBank/DDBJ databases">
        <authorList>
            <consortium name="Pathogen Informatics"/>
            <person name="Doyle S."/>
        </authorList>
    </citation>
    <scope>NUCLEOTIDE SEQUENCE [LARGE SCALE GENOMIC DNA]</scope>
    <source>
        <strain evidence="1 2">NCTC12376</strain>
    </source>
</reference>
<evidence type="ECO:0000313" key="1">
    <source>
        <dbReference type="EMBL" id="STY83005.1"/>
    </source>
</evidence>
<name>A0A378P8S7_9GAMM</name>
<sequence>MDPKFTTFDYTGHIVLNTYIKKCKLHPLPVTEDSNDSSFSSHHLSICY</sequence>
<dbReference type="EMBL" id="UGOW01000003">
    <property type="protein sequence ID" value="STY83005.1"/>
    <property type="molecule type" value="Genomic_DNA"/>
</dbReference>
<organism evidence="1 2">
    <name type="scientific">Legionella quateirensis</name>
    <dbReference type="NCBI Taxonomy" id="45072"/>
    <lineage>
        <taxon>Bacteria</taxon>
        <taxon>Pseudomonadati</taxon>
        <taxon>Pseudomonadota</taxon>
        <taxon>Gammaproteobacteria</taxon>
        <taxon>Legionellales</taxon>
        <taxon>Legionellaceae</taxon>
        <taxon>Legionella</taxon>
    </lineage>
</organism>
<dbReference type="AlphaFoldDB" id="A0A378P8S7"/>
<accession>A0A378P8S7</accession>
<protein>
    <submittedName>
        <fullName evidence="1">Uncharacterized protein</fullName>
    </submittedName>
</protein>
<evidence type="ECO:0000313" key="2">
    <source>
        <dbReference type="Proteomes" id="UP000254230"/>
    </source>
</evidence>
<gene>
    <name evidence="1" type="ORF">NCTC12376_03471</name>
</gene>